<dbReference type="GO" id="GO:0005524">
    <property type="term" value="F:ATP binding"/>
    <property type="evidence" value="ECO:0007669"/>
    <property type="project" value="UniProtKB-UniRule"/>
</dbReference>
<accession>A0A1M7PIF5</accession>
<keyword evidence="9" id="KW-1185">Reference proteome</keyword>
<dbReference type="InterPro" id="IPR027417">
    <property type="entry name" value="P-loop_NTPase"/>
</dbReference>
<keyword evidence="6 7" id="KW-0057">Aromatic amino acid biosynthesis</keyword>
<dbReference type="GO" id="GO:0004765">
    <property type="term" value="F:shikimate kinase activity"/>
    <property type="evidence" value="ECO:0007669"/>
    <property type="project" value="UniProtKB-UniRule"/>
</dbReference>
<feature type="binding site" evidence="7">
    <location>
        <position position="36"/>
    </location>
    <ligand>
        <name>substrate</name>
    </ligand>
</feature>
<organism evidence="8 9">
    <name type="scientific">Cyclobacterium lianum</name>
    <dbReference type="NCBI Taxonomy" id="388280"/>
    <lineage>
        <taxon>Bacteria</taxon>
        <taxon>Pseudomonadati</taxon>
        <taxon>Bacteroidota</taxon>
        <taxon>Cytophagia</taxon>
        <taxon>Cytophagales</taxon>
        <taxon>Cyclobacteriaceae</taxon>
        <taxon>Cyclobacterium</taxon>
    </lineage>
</organism>
<reference evidence="8 9" key="1">
    <citation type="submission" date="2016-11" db="EMBL/GenBank/DDBJ databases">
        <authorList>
            <person name="Jaros S."/>
            <person name="Januszkiewicz K."/>
            <person name="Wedrychowicz H."/>
        </authorList>
    </citation>
    <scope>NUCLEOTIDE SEQUENCE [LARGE SCALE GENOMIC DNA]</scope>
    <source>
        <strain evidence="8 9">CGMCC 1.6102</strain>
    </source>
</reference>
<keyword evidence="2 7" id="KW-0808">Transferase</keyword>
<evidence type="ECO:0000256" key="6">
    <source>
        <dbReference type="ARBA" id="ARBA00023141"/>
    </source>
</evidence>
<dbReference type="EMBL" id="FRCY01000009">
    <property type="protein sequence ID" value="SHN16848.1"/>
    <property type="molecule type" value="Genomic_DNA"/>
</dbReference>
<sequence length="178" mass="19963">MTDPRKIVLVGMPGSGKSTLGRTLAEKLNCPFFDLDELIEKKEGTPIAAIFPEKGEGYFRNLESLVLEETLDQKQAFVLATGGGAPCYNDNMSLINAKAISVYLDVPLNHILDRLNQTQIEVRPLFSGLDTSEIILKLKNMYVDRHSFYEKAKIKLRGEDISPELLIAEWMPYLKGES</sequence>
<evidence type="ECO:0000256" key="2">
    <source>
        <dbReference type="ARBA" id="ARBA00022679"/>
    </source>
</evidence>
<comment type="catalytic activity">
    <reaction evidence="7">
        <text>shikimate + ATP = 3-phosphoshikimate + ADP + H(+)</text>
        <dbReference type="Rhea" id="RHEA:13121"/>
        <dbReference type="ChEBI" id="CHEBI:15378"/>
        <dbReference type="ChEBI" id="CHEBI:30616"/>
        <dbReference type="ChEBI" id="CHEBI:36208"/>
        <dbReference type="ChEBI" id="CHEBI:145989"/>
        <dbReference type="ChEBI" id="CHEBI:456216"/>
        <dbReference type="EC" id="2.7.1.71"/>
    </reaction>
</comment>
<dbReference type="GO" id="GO:0009423">
    <property type="term" value="P:chorismate biosynthetic process"/>
    <property type="evidence" value="ECO:0007669"/>
    <property type="project" value="UniProtKB-UniRule"/>
</dbReference>
<name>A0A1M7PIF5_9BACT</name>
<dbReference type="Gene3D" id="3.40.50.300">
    <property type="entry name" value="P-loop containing nucleotide triphosphate hydrolases"/>
    <property type="match status" value="1"/>
</dbReference>
<dbReference type="EC" id="2.7.1.71" evidence="7"/>
<evidence type="ECO:0000313" key="9">
    <source>
        <dbReference type="Proteomes" id="UP000184513"/>
    </source>
</evidence>
<keyword evidence="7" id="KW-0460">Magnesium</keyword>
<proteinExistence type="inferred from homology"/>
<evidence type="ECO:0000256" key="1">
    <source>
        <dbReference type="ARBA" id="ARBA00022605"/>
    </source>
</evidence>
<dbReference type="RefSeq" id="WP_073095338.1">
    <property type="nucleotide sequence ID" value="NZ_FRCY01000009.1"/>
</dbReference>
<comment type="subunit">
    <text evidence="7">Monomer.</text>
</comment>
<keyword evidence="3 7" id="KW-0547">Nucleotide-binding</keyword>
<keyword evidence="1 7" id="KW-0028">Amino-acid biosynthesis</keyword>
<evidence type="ECO:0000256" key="4">
    <source>
        <dbReference type="ARBA" id="ARBA00022777"/>
    </source>
</evidence>
<dbReference type="STRING" id="388280.SAMN04488057_10911"/>
<dbReference type="SUPFAM" id="SSF52540">
    <property type="entry name" value="P-loop containing nucleoside triphosphate hydrolases"/>
    <property type="match status" value="1"/>
</dbReference>
<dbReference type="UniPathway" id="UPA00053">
    <property type="reaction ID" value="UER00088"/>
</dbReference>
<dbReference type="PANTHER" id="PTHR21087">
    <property type="entry name" value="SHIKIMATE KINASE"/>
    <property type="match status" value="1"/>
</dbReference>
<protein>
    <recommendedName>
        <fullName evidence="7">Shikimate kinase</fullName>
        <shortName evidence="7">SK</shortName>
        <ecNumber evidence="7">2.7.1.71</ecNumber>
    </recommendedName>
</protein>
<dbReference type="HAMAP" id="MF_00109">
    <property type="entry name" value="Shikimate_kinase"/>
    <property type="match status" value="1"/>
</dbReference>
<comment type="pathway">
    <text evidence="7">Metabolic intermediate biosynthesis; chorismate biosynthesis; chorismate from D-erythrose 4-phosphate and phosphoenolpyruvate: step 5/7.</text>
</comment>
<dbReference type="InterPro" id="IPR031322">
    <property type="entry name" value="Shikimate/glucono_kinase"/>
</dbReference>
<feature type="binding site" evidence="7">
    <location>
        <position position="145"/>
    </location>
    <ligand>
        <name>substrate</name>
    </ligand>
</feature>
<comment type="function">
    <text evidence="7">Catalyzes the specific phosphorylation of the 3-hydroxyl group of shikimic acid using ATP as a cosubstrate.</text>
</comment>
<dbReference type="OrthoDB" id="9800332at2"/>
<keyword evidence="7" id="KW-0963">Cytoplasm</keyword>
<feature type="binding site" evidence="7">
    <location>
        <position position="83"/>
    </location>
    <ligand>
        <name>substrate</name>
    </ligand>
</feature>
<comment type="cofactor">
    <cofactor evidence="7">
        <name>Mg(2+)</name>
        <dbReference type="ChEBI" id="CHEBI:18420"/>
    </cofactor>
    <text evidence="7">Binds 1 Mg(2+) ion per subunit.</text>
</comment>
<evidence type="ECO:0000256" key="5">
    <source>
        <dbReference type="ARBA" id="ARBA00022840"/>
    </source>
</evidence>
<dbReference type="PRINTS" id="PR01100">
    <property type="entry name" value="SHIKIMTKNASE"/>
</dbReference>
<evidence type="ECO:0000256" key="3">
    <source>
        <dbReference type="ARBA" id="ARBA00022741"/>
    </source>
</evidence>
<dbReference type="GO" id="GO:0009073">
    <property type="term" value="P:aromatic amino acid family biosynthetic process"/>
    <property type="evidence" value="ECO:0007669"/>
    <property type="project" value="UniProtKB-KW"/>
</dbReference>
<feature type="binding site" evidence="7">
    <location>
        <position position="60"/>
    </location>
    <ligand>
        <name>substrate</name>
    </ligand>
</feature>
<keyword evidence="4 7" id="KW-0418">Kinase</keyword>
<dbReference type="GO" id="GO:0005829">
    <property type="term" value="C:cytosol"/>
    <property type="evidence" value="ECO:0007669"/>
    <property type="project" value="TreeGrafter"/>
</dbReference>
<comment type="similarity">
    <text evidence="7">Belongs to the shikimate kinase family.</text>
</comment>
<feature type="binding site" evidence="7">
    <location>
        <begin position="14"/>
        <end position="19"/>
    </location>
    <ligand>
        <name>ATP</name>
        <dbReference type="ChEBI" id="CHEBI:30616"/>
    </ligand>
</feature>
<dbReference type="Proteomes" id="UP000184513">
    <property type="component" value="Unassembled WGS sequence"/>
</dbReference>
<dbReference type="GO" id="GO:0000287">
    <property type="term" value="F:magnesium ion binding"/>
    <property type="evidence" value="ECO:0007669"/>
    <property type="project" value="UniProtKB-UniRule"/>
</dbReference>
<evidence type="ECO:0000256" key="7">
    <source>
        <dbReference type="HAMAP-Rule" id="MF_00109"/>
    </source>
</evidence>
<dbReference type="InterPro" id="IPR000623">
    <property type="entry name" value="Shikimate_kinase/TSH1"/>
</dbReference>
<keyword evidence="7" id="KW-0479">Metal-binding</keyword>
<feature type="binding site" evidence="7">
    <location>
        <position position="18"/>
    </location>
    <ligand>
        <name>Mg(2+)</name>
        <dbReference type="ChEBI" id="CHEBI:18420"/>
    </ligand>
</feature>
<feature type="binding site" evidence="7">
    <location>
        <position position="123"/>
    </location>
    <ligand>
        <name>ATP</name>
        <dbReference type="ChEBI" id="CHEBI:30616"/>
    </ligand>
</feature>
<dbReference type="AlphaFoldDB" id="A0A1M7PIF5"/>
<dbReference type="CDD" id="cd00464">
    <property type="entry name" value="SK"/>
    <property type="match status" value="1"/>
</dbReference>
<gene>
    <name evidence="7" type="primary">aroK</name>
    <name evidence="8" type="ORF">SAMN04488057_10911</name>
</gene>
<dbReference type="Pfam" id="PF01202">
    <property type="entry name" value="SKI"/>
    <property type="match status" value="1"/>
</dbReference>
<dbReference type="PANTHER" id="PTHR21087:SF16">
    <property type="entry name" value="SHIKIMATE KINASE 1, CHLOROPLASTIC"/>
    <property type="match status" value="1"/>
</dbReference>
<keyword evidence="5 7" id="KW-0067">ATP-binding</keyword>
<comment type="subcellular location">
    <subcellularLocation>
        <location evidence="7">Cytoplasm</location>
    </subcellularLocation>
</comment>
<comment type="caution">
    <text evidence="7">Lacks conserved residue(s) required for the propagation of feature annotation.</text>
</comment>
<dbReference type="GO" id="GO:0008652">
    <property type="term" value="P:amino acid biosynthetic process"/>
    <property type="evidence" value="ECO:0007669"/>
    <property type="project" value="UniProtKB-KW"/>
</dbReference>
<evidence type="ECO:0000313" key="8">
    <source>
        <dbReference type="EMBL" id="SHN16848.1"/>
    </source>
</evidence>